<keyword evidence="4" id="KW-0297">G-protein coupled receptor</keyword>
<evidence type="ECO:0000256" key="6">
    <source>
        <dbReference type="ARBA" id="ARBA00023170"/>
    </source>
</evidence>
<reference evidence="10" key="1">
    <citation type="submission" date="2024-06" db="EMBL/GenBank/DDBJ databases">
        <authorList>
            <person name="Liu X."/>
            <person name="Lenzi L."/>
            <person name="Haldenby T S."/>
            <person name="Uol C."/>
        </authorList>
    </citation>
    <scope>NUCLEOTIDE SEQUENCE</scope>
</reference>
<name>A0AAV2T3F1_CALDB</name>
<evidence type="ECO:0000256" key="2">
    <source>
        <dbReference type="ARBA" id="ARBA00022692"/>
    </source>
</evidence>
<gene>
    <name evidence="10" type="ORF">CDAUBV1_LOCUS3167</name>
</gene>
<keyword evidence="5 8" id="KW-0472">Membrane</keyword>
<feature type="domain" description="G-protein coupled receptors family 1 profile" evidence="9">
    <location>
        <begin position="89"/>
        <end position="491"/>
    </location>
</feature>
<evidence type="ECO:0000256" key="1">
    <source>
        <dbReference type="ARBA" id="ARBA00004141"/>
    </source>
</evidence>
<comment type="subcellular location">
    <subcellularLocation>
        <location evidence="1">Membrane</location>
        <topology evidence="1">Multi-pass membrane protein</topology>
    </subcellularLocation>
</comment>
<dbReference type="PROSITE" id="PS50262">
    <property type="entry name" value="G_PROTEIN_RECEP_F1_2"/>
    <property type="match status" value="1"/>
</dbReference>
<dbReference type="GO" id="GO:0016020">
    <property type="term" value="C:membrane"/>
    <property type="evidence" value="ECO:0007669"/>
    <property type="project" value="UniProtKB-SubCell"/>
</dbReference>
<dbReference type="SMART" id="SM01381">
    <property type="entry name" value="7TM_GPCR_Srsx"/>
    <property type="match status" value="1"/>
</dbReference>
<dbReference type="PANTHER" id="PTHR24235:SF12">
    <property type="entry name" value="G-PROTEIN COUPLED RECEPTORS FAMILY 1 PROFILE DOMAIN-CONTAINING PROTEIN"/>
    <property type="match status" value="1"/>
</dbReference>
<protein>
    <recommendedName>
        <fullName evidence="9">G-protein coupled receptors family 1 profile domain-containing protein</fullName>
    </recommendedName>
</protein>
<feature type="transmembrane region" description="Helical" evidence="8">
    <location>
        <begin position="470"/>
        <end position="494"/>
    </location>
</feature>
<dbReference type="Proteomes" id="UP001497525">
    <property type="component" value="Unassembled WGS sequence"/>
</dbReference>
<feature type="transmembrane region" description="Helical" evidence="8">
    <location>
        <begin position="72"/>
        <end position="98"/>
    </location>
</feature>
<dbReference type="InterPro" id="IPR000276">
    <property type="entry name" value="GPCR_Rhodpsn"/>
</dbReference>
<dbReference type="InterPro" id="IPR017452">
    <property type="entry name" value="GPCR_Rhodpsn_7TM"/>
</dbReference>
<accession>A0AAV2T3F1</accession>
<evidence type="ECO:0000259" key="9">
    <source>
        <dbReference type="PROSITE" id="PS50262"/>
    </source>
</evidence>
<evidence type="ECO:0000313" key="10">
    <source>
        <dbReference type="EMBL" id="CAL5130968.1"/>
    </source>
</evidence>
<dbReference type="PRINTS" id="PR00237">
    <property type="entry name" value="GPCRRHODOPSN"/>
</dbReference>
<dbReference type="AlphaFoldDB" id="A0AAV2T3F1"/>
<feature type="transmembrane region" description="Helical" evidence="8">
    <location>
        <begin position="110"/>
        <end position="129"/>
    </location>
</feature>
<dbReference type="Gene3D" id="1.20.1070.10">
    <property type="entry name" value="Rhodopsin 7-helix transmembrane proteins"/>
    <property type="match status" value="1"/>
</dbReference>
<feature type="transmembrane region" description="Helical" evidence="8">
    <location>
        <begin position="385"/>
        <end position="402"/>
    </location>
</feature>
<evidence type="ECO:0000313" key="11">
    <source>
        <dbReference type="Proteomes" id="UP001497525"/>
    </source>
</evidence>
<keyword evidence="2 8" id="KW-0812">Transmembrane</keyword>
<feature type="transmembrane region" description="Helical" evidence="8">
    <location>
        <begin position="240"/>
        <end position="263"/>
    </location>
</feature>
<proteinExistence type="predicted"/>
<dbReference type="Pfam" id="PF00001">
    <property type="entry name" value="7tm_1"/>
    <property type="match status" value="1"/>
</dbReference>
<organism evidence="10 11">
    <name type="scientific">Calicophoron daubneyi</name>
    <name type="common">Rumen fluke</name>
    <name type="synonym">Paramphistomum daubneyi</name>
    <dbReference type="NCBI Taxonomy" id="300641"/>
    <lineage>
        <taxon>Eukaryota</taxon>
        <taxon>Metazoa</taxon>
        <taxon>Spiralia</taxon>
        <taxon>Lophotrochozoa</taxon>
        <taxon>Platyhelminthes</taxon>
        <taxon>Trematoda</taxon>
        <taxon>Digenea</taxon>
        <taxon>Plagiorchiida</taxon>
        <taxon>Pronocephalata</taxon>
        <taxon>Paramphistomoidea</taxon>
        <taxon>Paramphistomidae</taxon>
        <taxon>Calicophoron</taxon>
    </lineage>
</organism>
<feature type="transmembrane region" description="Helical" evidence="8">
    <location>
        <begin position="149"/>
        <end position="170"/>
    </location>
</feature>
<evidence type="ECO:0000256" key="8">
    <source>
        <dbReference type="SAM" id="Phobius"/>
    </source>
</evidence>
<evidence type="ECO:0000256" key="7">
    <source>
        <dbReference type="ARBA" id="ARBA00023224"/>
    </source>
</evidence>
<keyword evidence="7" id="KW-0807">Transducer</keyword>
<dbReference type="CDD" id="cd15203">
    <property type="entry name" value="7tmA_NPYR-like"/>
    <property type="match status" value="1"/>
</dbReference>
<sequence length="537" mass="60460">MNRTAFRTSPSPATLPDICAREPQISSTGHLETIRSYAMHCLPPDKRDIMLEVIDTELQELQRSNLLQPHELVVIIVLYIALILFGSCGAVLVLYAVIRRPRMRTARNLFIANLALSDLILCLFTQPFNLLRSLYWHYDWILGQVMCKAVAMTQAANIFVSTISIIAIALDRMQVIVYPNTRTVQNLGATAIICCSWIAALLMATPMAAFSSVSNGTIRARGLVCSANTIHNDWLRQSKFVYGIFALVFQYCLPTIVVTYAYIRICLRIRRRRVSSRIQRINDMLSDLASTTHAPDHTVTQCNPPTVKTYSNNSNVNCTNAATIHEDNEITQVLQPPCETNGQSSRGDNKRARRLKFRLLPHSKSSNKYQNDRDRHVQKRQMKTNVLLVTITVTFILAWLPVQVFNLVMDLQESKTASDLLSMETDDLLFSTAIVHTSAPNKTNSHVEMSHSQTGSYTSYGETFSGRNVALIQSFCLLCVLLQTCINPVLYGWLNENFHKEFRQILSCCFRQSSGHCQASTCVASAQFNSQPPNTCY</sequence>
<dbReference type="SUPFAM" id="SSF81321">
    <property type="entry name" value="Family A G protein-coupled receptor-like"/>
    <property type="match status" value="1"/>
</dbReference>
<feature type="transmembrane region" description="Helical" evidence="8">
    <location>
        <begin position="191"/>
        <end position="213"/>
    </location>
</feature>
<dbReference type="GO" id="GO:0004930">
    <property type="term" value="F:G protein-coupled receptor activity"/>
    <property type="evidence" value="ECO:0007669"/>
    <property type="project" value="UniProtKB-KW"/>
</dbReference>
<keyword evidence="3 8" id="KW-1133">Transmembrane helix</keyword>
<evidence type="ECO:0000256" key="3">
    <source>
        <dbReference type="ARBA" id="ARBA00022989"/>
    </source>
</evidence>
<evidence type="ECO:0000256" key="5">
    <source>
        <dbReference type="ARBA" id="ARBA00023136"/>
    </source>
</evidence>
<comment type="caution">
    <text evidence="10">The sequence shown here is derived from an EMBL/GenBank/DDBJ whole genome shotgun (WGS) entry which is preliminary data.</text>
</comment>
<keyword evidence="6" id="KW-0675">Receptor</keyword>
<evidence type="ECO:0000256" key="4">
    <source>
        <dbReference type="ARBA" id="ARBA00023040"/>
    </source>
</evidence>
<dbReference type="EMBL" id="CAXLJL010000079">
    <property type="protein sequence ID" value="CAL5130968.1"/>
    <property type="molecule type" value="Genomic_DNA"/>
</dbReference>
<dbReference type="PANTHER" id="PTHR24235">
    <property type="entry name" value="NEUROPEPTIDE Y RECEPTOR"/>
    <property type="match status" value="1"/>
</dbReference>